<dbReference type="Pfam" id="PF14559">
    <property type="entry name" value="TPR_19"/>
    <property type="match status" value="1"/>
</dbReference>
<feature type="region of interest" description="Disordered" evidence="2">
    <location>
        <begin position="401"/>
        <end position="426"/>
    </location>
</feature>
<gene>
    <name evidence="3" type="ORF">WJX74_003083</name>
</gene>
<organism evidence="3 4">
    <name type="scientific">Apatococcus lobatus</name>
    <dbReference type="NCBI Taxonomy" id="904363"/>
    <lineage>
        <taxon>Eukaryota</taxon>
        <taxon>Viridiplantae</taxon>
        <taxon>Chlorophyta</taxon>
        <taxon>core chlorophytes</taxon>
        <taxon>Trebouxiophyceae</taxon>
        <taxon>Chlorellales</taxon>
        <taxon>Chlorellaceae</taxon>
        <taxon>Apatococcus</taxon>
    </lineage>
</organism>
<protein>
    <submittedName>
        <fullName evidence="3">Uncharacterized protein</fullName>
    </submittedName>
</protein>
<proteinExistence type="predicted"/>
<feature type="region of interest" description="Disordered" evidence="2">
    <location>
        <begin position="534"/>
        <end position="558"/>
    </location>
</feature>
<accession>A0AAW1RBG7</accession>
<feature type="region of interest" description="Disordered" evidence="2">
    <location>
        <begin position="485"/>
        <end position="507"/>
    </location>
</feature>
<sequence length="558" mass="61459">MALREQDFSDDLTGSLQISRLWTRRLWEALPGLAKDHEYAKMAAIMPKLLCSKDPRLVESKEPRTRLYIGKLLEYGYEPLRSSGICSPEKLQRYLRRMLTFRFGDDNREEVQLELTSLVAEKESLAEADDLAIAAVNFSRKRYAPGPPDPATVAFGGHLAFRLWQQEIKAAANKRQEFEDEDMKAEAEGGWDGSSFDHDAVQWMSSGTKMRDLWNASEQRFQEAWKISAEAADVGWKLAELYCKAGKHRQALEVAKDGAERVPADADLQALLILMAKACNTDAEVRQELAQAHLHLLQDDPFCCSAVAGLLQSKSLLEGEDVLEALLSHLDVCPKVDCFGWQGLADEIDHAHQKAQAEATQAVSGETVAASKELWQPAQHHRPFCQPLAMSPIIKRLLKQPHTDQPSPMRQDSEGDVGAAEDDDDALREDVESGVEEVGARMRCLAFLDADIGSQLSSRLRGIGCSEDADAISALVAFSRSLVKDSAGPPAQEEPGGPRSVGIAGPSFQTASFGHVKRLPPSWWQSFPEIRRKRMRGAEAPSADLDAADMASTDASPG</sequence>
<keyword evidence="1" id="KW-0175">Coiled coil</keyword>
<name>A0AAW1RBG7_9CHLO</name>
<evidence type="ECO:0000256" key="1">
    <source>
        <dbReference type="SAM" id="Coils"/>
    </source>
</evidence>
<dbReference type="EMBL" id="JALJOS010000014">
    <property type="protein sequence ID" value="KAK9831089.1"/>
    <property type="molecule type" value="Genomic_DNA"/>
</dbReference>
<feature type="coiled-coil region" evidence="1">
    <location>
        <begin position="161"/>
        <end position="188"/>
    </location>
</feature>
<evidence type="ECO:0000313" key="3">
    <source>
        <dbReference type="EMBL" id="KAK9831089.1"/>
    </source>
</evidence>
<dbReference type="AlphaFoldDB" id="A0AAW1RBG7"/>
<keyword evidence="4" id="KW-1185">Reference proteome</keyword>
<feature type="compositionally biased region" description="Low complexity" evidence="2">
    <location>
        <begin position="487"/>
        <end position="498"/>
    </location>
</feature>
<evidence type="ECO:0000256" key="2">
    <source>
        <dbReference type="SAM" id="MobiDB-lite"/>
    </source>
</evidence>
<reference evidence="3 4" key="1">
    <citation type="journal article" date="2024" name="Nat. Commun.">
        <title>Phylogenomics reveals the evolutionary origins of lichenization in chlorophyte algae.</title>
        <authorList>
            <person name="Puginier C."/>
            <person name="Libourel C."/>
            <person name="Otte J."/>
            <person name="Skaloud P."/>
            <person name="Haon M."/>
            <person name="Grisel S."/>
            <person name="Petersen M."/>
            <person name="Berrin J.G."/>
            <person name="Delaux P.M."/>
            <person name="Dal Grande F."/>
            <person name="Keller J."/>
        </authorList>
    </citation>
    <scope>NUCLEOTIDE SEQUENCE [LARGE SCALE GENOMIC DNA]</scope>
    <source>
        <strain evidence="3 4">SAG 2145</strain>
    </source>
</reference>
<evidence type="ECO:0000313" key="4">
    <source>
        <dbReference type="Proteomes" id="UP001438707"/>
    </source>
</evidence>
<comment type="caution">
    <text evidence="3">The sequence shown here is derived from an EMBL/GenBank/DDBJ whole genome shotgun (WGS) entry which is preliminary data.</text>
</comment>
<dbReference type="Proteomes" id="UP001438707">
    <property type="component" value="Unassembled WGS sequence"/>
</dbReference>